<evidence type="ECO:0000313" key="2">
    <source>
        <dbReference type="Proteomes" id="UP000029385"/>
    </source>
</evidence>
<dbReference type="OrthoDB" id="5966695at2"/>
<proteinExistence type="predicted"/>
<dbReference type="RefSeq" id="WP_022968212.1">
    <property type="nucleotide sequence ID" value="NZ_ATVD01000001.1"/>
</dbReference>
<dbReference type="STRING" id="1121015.GCA_000420545_00556"/>
<name>A0A091AXF0_9GAMM</name>
<keyword evidence="2" id="KW-1185">Reference proteome</keyword>
<dbReference type="EMBL" id="AVCI01000005">
    <property type="protein sequence ID" value="KFN43344.1"/>
    <property type="molecule type" value="Genomic_DNA"/>
</dbReference>
<organism evidence="1 2">
    <name type="scientific">Arenimonas oryziterrae DSM 21050 = YC6267</name>
    <dbReference type="NCBI Taxonomy" id="1121015"/>
    <lineage>
        <taxon>Bacteria</taxon>
        <taxon>Pseudomonadati</taxon>
        <taxon>Pseudomonadota</taxon>
        <taxon>Gammaproteobacteria</taxon>
        <taxon>Lysobacterales</taxon>
        <taxon>Lysobacteraceae</taxon>
        <taxon>Arenimonas</taxon>
    </lineage>
</organism>
<evidence type="ECO:0008006" key="3">
    <source>
        <dbReference type="Google" id="ProtNLM"/>
    </source>
</evidence>
<reference evidence="1 2" key="1">
    <citation type="submission" date="2013-09" db="EMBL/GenBank/DDBJ databases">
        <title>Genome sequencing of Arenimonas oryziterrae.</title>
        <authorList>
            <person name="Chen F."/>
            <person name="Wang G."/>
        </authorList>
    </citation>
    <scope>NUCLEOTIDE SEQUENCE [LARGE SCALE GENOMIC DNA]</scope>
    <source>
        <strain evidence="1 2">YC6267</strain>
    </source>
</reference>
<accession>A0A091AXF0</accession>
<gene>
    <name evidence="1" type="ORF">N789_08705</name>
</gene>
<dbReference type="AlphaFoldDB" id="A0A091AXF0"/>
<dbReference type="Proteomes" id="UP000029385">
    <property type="component" value="Unassembled WGS sequence"/>
</dbReference>
<protein>
    <recommendedName>
        <fullName evidence="3">DUF3619 family protein</fullName>
    </recommendedName>
</protein>
<sequence>MNGHDPNHLPDETASVDAARQLFDRAGDRLDTATANRLRLMRREALRGAAGPASRLGTWLPVGAAAVAVLALAIAWRAPVPEENIADTPDTELGTDPAVTGEDDAELYAWLGDAPVATTPGKAGTL</sequence>
<comment type="caution">
    <text evidence="1">The sequence shown here is derived from an EMBL/GenBank/DDBJ whole genome shotgun (WGS) entry which is preliminary data.</text>
</comment>
<dbReference type="PATRIC" id="fig|1121015.4.peg.1232"/>
<evidence type="ECO:0000313" key="1">
    <source>
        <dbReference type="EMBL" id="KFN43344.1"/>
    </source>
</evidence>